<reference evidence="1" key="1">
    <citation type="submission" date="2014-09" db="EMBL/GenBank/DDBJ databases">
        <authorList>
            <person name="Magalhaes I.L.F."/>
            <person name="Oliveira U."/>
            <person name="Santos F.R."/>
            <person name="Vidigal T.H.D.A."/>
            <person name="Brescovit A.D."/>
            <person name="Santos A.J."/>
        </authorList>
    </citation>
    <scope>NUCLEOTIDE SEQUENCE</scope>
    <source>
        <tissue evidence="1">Shoot tissue taken approximately 20 cm above the soil surface</tissue>
    </source>
</reference>
<sequence>MTDERMRFLVRLVRPHNHWRRDNQNDYHV</sequence>
<accession>A0A0A8YJV0</accession>
<protein>
    <submittedName>
        <fullName evidence="1">Uncharacterized protein</fullName>
    </submittedName>
</protein>
<reference evidence="1" key="2">
    <citation type="journal article" date="2015" name="Data Brief">
        <title>Shoot transcriptome of the giant reed, Arundo donax.</title>
        <authorList>
            <person name="Barrero R.A."/>
            <person name="Guerrero F.D."/>
            <person name="Moolhuijzen P."/>
            <person name="Goolsby J.A."/>
            <person name="Tidwell J."/>
            <person name="Bellgard S.E."/>
            <person name="Bellgard M.I."/>
        </authorList>
    </citation>
    <scope>NUCLEOTIDE SEQUENCE</scope>
    <source>
        <tissue evidence="1">Shoot tissue taken approximately 20 cm above the soil surface</tissue>
    </source>
</reference>
<proteinExistence type="predicted"/>
<name>A0A0A8YJV0_ARUDO</name>
<evidence type="ECO:0000313" key="1">
    <source>
        <dbReference type="EMBL" id="JAD25838.1"/>
    </source>
</evidence>
<organism evidence="1">
    <name type="scientific">Arundo donax</name>
    <name type="common">Giant reed</name>
    <name type="synonym">Donax arundinaceus</name>
    <dbReference type="NCBI Taxonomy" id="35708"/>
    <lineage>
        <taxon>Eukaryota</taxon>
        <taxon>Viridiplantae</taxon>
        <taxon>Streptophyta</taxon>
        <taxon>Embryophyta</taxon>
        <taxon>Tracheophyta</taxon>
        <taxon>Spermatophyta</taxon>
        <taxon>Magnoliopsida</taxon>
        <taxon>Liliopsida</taxon>
        <taxon>Poales</taxon>
        <taxon>Poaceae</taxon>
        <taxon>PACMAD clade</taxon>
        <taxon>Arundinoideae</taxon>
        <taxon>Arundineae</taxon>
        <taxon>Arundo</taxon>
    </lineage>
</organism>
<dbReference type="EMBL" id="GBRH01272057">
    <property type="protein sequence ID" value="JAD25838.1"/>
    <property type="molecule type" value="Transcribed_RNA"/>
</dbReference>
<dbReference type="AlphaFoldDB" id="A0A0A8YJV0"/>